<sequence length="577" mass="63902">MAEFEVHTTSDEAAEALNDAITGKTTVDDNPIVIVTGVSPNSLGSDTARAIVVQKPAMLILASRTADKLQEVIRSLEIPKGTIVQPLMLDLSSLEATRKAAAEVLSSVTVLDVIICTAGVMAVPSYEKSKDGIEMQFAVNHLGHFLFINLLVERLLASELSTVVTYSSEAQSRANLSFLDDLSYNDGKDYEKWTAYSNSKACDVLLAVGLAERFGHRGMRAFSVDPGVIVSTGLTRSVPIEDFKTLGWIDENGDLNSAIKAKTSAEGSSTGIIAAFDRRLSNKDGYCLADGVLTREGVLPGALDTAVADKLWLISESLTKQHIEMDYKAALVNGLDSESKDDSDTVTSYIKDVPVTVQRKPFLQPESDVRLPHTGTPRANLAATYDHPDGTQAGNWAREHRNQTVLQQHCDFFDQDKDGIIWPLDTYRGFRALGFNFLLCVISALIIHINFSYPTVPGYLPDPLFRVYLKNIHKDKHGSDTGTYDNEGRFVPQKFEDMFSKYANDKDYITVRDVWDLLKGQRLIADPFGWGGALFEWLATYILLWPEDGRMKKEDIRKLYDGSLFYEIAKERKTSGK</sequence>
<dbReference type="STRING" id="490622.A0A395NFR7"/>
<dbReference type="GO" id="GO:0005509">
    <property type="term" value="F:calcium ion binding"/>
    <property type="evidence" value="ECO:0007669"/>
    <property type="project" value="TreeGrafter"/>
</dbReference>
<evidence type="ECO:0000256" key="1">
    <source>
        <dbReference type="ARBA" id="ARBA00006765"/>
    </source>
</evidence>
<protein>
    <recommendedName>
        <fullName evidence="4">Short-chain dehydrogenase</fullName>
    </recommendedName>
</protein>
<comment type="similarity">
    <text evidence="1">Belongs to the caleosin family.</text>
</comment>
<gene>
    <name evidence="2" type="ORF">TARUN_7409</name>
</gene>
<reference evidence="2 3" key="1">
    <citation type="journal article" date="2018" name="PLoS Pathog.">
        <title>Evolution of structural diversity of trichothecenes, a family of toxins produced by plant pathogenic and entomopathogenic fungi.</title>
        <authorList>
            <person name="Proctor R.H."/>
            <person name="McCormick S.P."/>
            <person name="Kim H.S."/>
            <person name="Cardoza R.E."/>
            <person name="Stanley A.M."/>
            <person name="Lindo L."/>
            <person name="Kelly A."/>
            <person name="Brown D.W."/>
            <person name="Lee T."/>
            <person name="Vaughan M.M."/>
            <person name="Alexander N.J."/>
            <person name="Busman M."/>
            <person name="Gutierrez S."/>
        </authorList>
    </citation>
    <scope>NUCLEOTIDE SEQUENCE [LARGE SCALE GENOMIC DNA]</scope>
    <source>
        <strain evidence="2 3">IBT 40837</strain>
    </source>
</reference>
<dbReference type="Pfam" id="PF00106">
    <property type="entry name" value="adh_short"/>
    <property type="match status" value="1"/>
</dbReference>
<proteinExistence type="inferred from homology"/>
<dbReference type="EMBL" id="PXOA01000495">
    <property type="protein sequence ID" value="RFU74840.1"/>
    <property type="molecule type" value="Genomic_DNA"/>
</dbReference>
<dbReference type="Gene3D" id="3.40.50.720">
    <property type="entry name" value="NAD(P)-binding Rossmann-like Domain"/>
    <property type="match status" value="1"/>
</dbReference>
<dbReference type="InterPro" id="IPR036291">
    <property type="entry name" value="NAD(P)-bd_dom_sf"/>
</dbReference>
<evidence type="ECO:0000313" key="2">
    <source>
        <dbReference type="EMBL" id="RFU74840.1"/>
    </source>
</evidence>
<name>A0A395NFR7_TRIAR</name>
<comment type="caution">
    <text evidence="2">The sequence shown here is derived from an EMBL/GenBank/DDBJ whole genome shotgun (WGS) entry which is preliminary data.</text>
</comment>
<dbReference type="PANTHER" id="PTHR31495">
    <property type="entry name" value="PEROXYGENASE 3-RELATED"/>
    <property type="match status" value="1"/>
</dbReference>
<dbReference type="InterPro" id="IPR002347">
    <property type="entry name" value="SDR_fam"/>
</dbReference>
<dbReference type="Pfam" id="PF05042">
    <property type="entry name" value="Caleosin"/>
    <property type="match status" value="1"/>
</dbReference>
<dbReference type="Proteomes" id="UP000266272">
    <property type="component" value="Unassembled WGS sequence"/>
</dbReference>
<dbReference type="GO" id="GO:0004497">
    <property type="term" value="F:monooxygenase activity"/>
    <property type="evidence" value="ECO:0007669"/>
    <property type="project" value="TreeGrafter"/>
</dbReference>
<dbReference type="SUPFAM" id="SSF51735">
    <property type="entry name" value="NAD(P)-binding Rossmann-fold domains"/>
    <property type="match status" value="1"/>
</dbReference>
<evidence type="ECO:0000313" key="3">
    <source>
        <dbReference type="Proteomes" id="UP000266272"/>
    </source>
</evidence>
<organism evidence="2 3">
    <name type="scientific">Trichoderma arundinaceum</name>
    <dbReference type="NCBI Taxonomy" id="490622"/>
    <lineage>
        <taxon>Eukaryota</taxon>
        <taxon>Fungi</taxon>
        <taxon>Dikarya</taxon>
        <taxon>Ascomycota</taxon>
        <taxon>Pezizomycotina</taxon>
        <taxon>Sordariomycetes</taxon>
        <taxon>Hypocreomycetidae</taxon>
        <taxon>Hypocreales</taxon>
        <taxon>Hypocreaceae</taxon>
        <taxon>Trichoderma</taxon>
    </lineage>
</organism>
<keyword evidence="3" id="KW-1185">Reference proteome</keyword>
<evidence type="ECO:0008006" key="4">
    <source>
        <dbReference type="Google" id="ProtNLM"/>
    </source>
</evidence>
<dbReference type="OrthoDB" id="191139at2759"/>
<dbReference type="AlphaFoldDB" id="A0A395NFR7"/>
<dbReference type="PANTHER" id="PTHR31495:SF0">
    <property type="entry name" value="BINDING PROTEIN CALEOSIN, PUTATIVE (AFU_ORTHOLOGUE AFUA_5G13750)-RELATED"/>
    <property type="match status" value="1"/>
</dbReference>
<accession>A0A395NFR7</accession>
<dbReference type="InterPro" id="IPR007736">
    <property type="entry name" value="Caleosin-related"/>
</dbReference>